<dbReference type="Proteomes" id="UP000653797">
    <property type="component" value="Unassembled WGS sequence"/>
</dbReference>
<evidence type="ECO:0000313" key="2">
    <source>
        <dbReference type="Proteomes" id="UP000653797"/>
    </source>
</evidence>
<name>A0A927B5X7_9BACT</name>
<dbReference type="EMBL" id="JACXAA010000010">
    <property type="protein sequence ID" value="MBD2755923.1"/>
    <property type="molecule type" value="Genomic_DNA"/>
</dbReference>
<reference evidence="1" key="1">
    <citation type="submission" date="2020-09" db="EMBL/GenBank/DDBJ databases">
        <authorList>
            <person name="Kim M.K."/>
        </authorList>
    </citation>
    <scope>NUCLEOTIDE SEQUENCE</scope>
    <source>
        <strain evidence="1">BT704</strain>
    </source>
</reference>
<dbReference type="AlphaFoldDB" id="A0A927B5X7"/>
<accession>A0A927B5X7</accession>
<proteinExistence type="predicted"/>
<protein>
    <submittedName>
        <fullName evidence="1">Uncharacterized protein</fullName>
    </submittedName>
</protein>
<keyword evidence="2" id="KW-1185">Reference proteome</keyword>
<comment type="caution">
    <text evidence="1">The sequence shown here is derived from an EMBL/GenBank/DDBJ whole genome shotgun (WGS) entry which is preliminary data.</text>
</comment>
<dbReference type="RefSeq" id="WP_191041547.1">
    <property type="nucleotide sequence ID" value="NZ_JACXAA010000010.1"/>
</dbReference>
<organism evidence="1 2">
    <name type="scientific">Spirosoma validum</name>
    <dbReference type="NCBI Taxonomy" id="2771355"/>
    <lineage>
        <taxon>Bacteria</taxon>
        <taxon>Pseudomonadati</taxon>
        <taxon>Bacteroidota</taxon>
        <taxon>Cytophagia</taxon>
        <taxon>Cytophagales</taxon>
        <taxon>Cytophagaceae</taxon>
        <taxon>Spirosoma</taxon>
    </lineage>
</organism>
<evidence type="ECO:0000313" key="1">
    <source>
        <dbReference type="EMBL" id="MBD2755923.1"/>
    </source>
</evidence>
<gene>
    <name evidence="1" type="ORF">IC230_23695</name>
</gene>
<sequence length="85" mass="9707">MVTLYFTCYNPLAGFLESSVGGNDIESCLDLFSALVRSNWQPISIKLSVDPDTVTWLPVEVFDGKPMKKPLQSLQQQWEELLYQH</sequence>